<organism evidence="3 4">
    <name type="scientific">Venturia effusa</name>
    <dbReference type="NCBI Taxonomy" id="50376"/>
    <lineage>
        <taxon>Eukaryota</taxon>
        <taxon>Fungi</taxon>
        <taxon>Dikarya</taxon>
        <taxon>Ascomycota</taxon>
        <taxon>Pezizomycotina</taxon>
        <taxon>Dothideomycetes</taxon>
        <taxon>Pleosporomycetidae</taxon>
        <taxon>Venturiales</taxon>
        <taxon>Venturiaceae</taxon>
        <taxon>Venturia</taxon>
    </lineage>
</organism>
<gene>
    <name evidence="3" type="ORF">FKW77_002870</name>
</gene>
<accession>A0A517LMH0</accession>
<feature type="region of interest" description="Disordered" evidence="1">
    <location>
        <begin position="186"/>
        <end position="210"/>
    </location>
</feature>
<feature type="compositionally biased region" description="Polar residues" evidence="1">
    <location>
        <begin position="343"/>
        <end position="355"/>
    </location>
</feature>
<evidence type="ECO:0000259" key="2">
    <source>
        <dbReference type="Pfam" id="PF18596"/>
    </source>
</evidence>
<reference evidence="3 4" key="1">
    <citation type="submission" date="2019-07" db="EMBL/GenBank/DDBJ databases">
        <title>Finished genome of Venturia effusa.</title>
        <authorList>
            <person name="Young C.A."/>
            <person name="Cox M.P."/>
            <person name="Ganley A.R.D."/>
            <person name="David W.J."/>
        </authorList>
    </citation>
    <scope>NUCLEOTIDE SEQUENCE [LARGE SCALE GENOMIC DNA]</scope>
    <source>
        <strain evidence="4">albino</strain>
    </source>
</reference>
<dbReference type="Pfam" id="PF18596">
    <property type="entry name" value="Sld7_C"/>
    <property type="match status" value="1"/>
</dbReference>
<name>A0A517LMH0_9PEZI</name>
<evidence type="ECO:0000313" key="4">
    <source>
        <dbReference type="Proteomes" id="UP000316270"/>
    </source>
</evidence>
<protein>
    <recommendedName>
        <fullName evidence="2">Sld7 C-terminal domain-containing protein</fullName>
    </recommendedName>
</protein>
<feature type="region of interest" description="Disordered" evidence="1">
    <location>
        <begin position="334"/>
        <end position="360"/>
    </location>
</feature>
<keyword evidence="4" id="KW-1185">Reference proteome</keyword>
<proteinExistence type="predicted"/>
<evidence type="ECO:0000256" key="1">
    <source>
        <dbReference type="SAM" id="MobiDB-lite"/>
    </source>
</evidence>
<dbReference type="AlphaFoldDB" id="A0A517LMH0"/>
<dbReference type="STRING" id="50376.A0A517LMH0"/>
<feature type="compositionally biased region" description="Polar residues" evidence="1">
    <location>
        <begin position="293"/>
        <end position="305"/>
    </location>
</feature>
<dbReference type="InterPro" id="IPR041260">
    <property type="entry name" value="Sld7_C"/>
</dbReference>
<feature type="region of interest" description="Disordered" evidence="1">
    <location>
        <begin position="222"/>
        <end position="307"/>
    </location>
</feature>
<evidence type="ECO:0000313" key="3">
    <source>
        <dbReference type="EMBL" id="QDS76824.1"/>
    </source>
</evidence>
<dbReference type="OrthoDB" id="4205424at2759"/>
<feature type="domain" description="Sld7 C-terminal" evidence="2">
    <location>
        <begin position="311"/>
        <end position="413"/>
    </location>
</feature>
<sequence>MGGLVLHLKDGVIDDIHLSASPTWPCLGHATSELQFLDLVEVAKVPLPLIVGPACDVWTTNSSTADWFDDTLSLHLPQEKVETCERFWWEESAQQSDIGVLVQVKDTSAQILFYATVEQSHDPVQKSGAETHNGCVRVQALPLCSELLSALPSPPPSPVSNCEDDFQFLPSLEQLRAEAIATEKKRKRVEEVFDTAASQQRKARRRGGESIAAAASKLSNVTTLVGQKKPKVTQSQTNDDAKSRRASINSQPKSEPAAFTQPIHATRPNSRSPSFSADTRPASRRGLLDSNAKRSSLSRVTSLSEDATVEDANKEMISRLVMAGMRLYGMQRKKLTHSRRNSETVSHAGSVTGNSVGEGAKEEATKDEEYKLMYHQTYKAACFTHRRQITSSPLHLNPEPLRDTVDKLLAMFCGDPIADG</sequence>
<feature type="compositionally biased region" description="Polar residues" evidence="1">
    <location>
        <begin position="267"/>
        <end position="277"/>
    </location>
</feature>
<dbReference type="EMBL" id="CP042200">
    <property type="protein sequence ID" value="QDS76824.1"/>
    <property type="molecule type" value="Genomic_DNA"/>
</dbReference>
<dbReference type="Proteomes" id="UP000316270">
    <property type="component" value="Chromosome 16"/>
</dbReference>